<evidence type="ECO:0000256" key="8">
    <source>
        <dbReference type="RuleBase" id="RU003881"/>
    </source>
</evidence>
<dbReference type="Gene3D" id="3.50.50.60">
    <property type="entry name" value="FAD/NAD(P)-binding domain"/>
    <property type="match status" value="2"/>
</dbReference>
<evidence type="ECO:0000313" key="11">
    <source>
        <dbReference type="Proteomes" id="UP001165492"/>
    </source>
</evidence>
<sequence length="306" mass="33507">MQSYDVIIIGAGPAGLTSALYSARSKLSTLYLETLGAGGQVAATDEIENYPGFSRGISGFDLSLQMEEQALRFGAKPLLTKVLGLELADPYRIVKTTKGDFIGKIIIIASGAAPKPLNCPGELTYRTRGVSYCATCDGPFYEASNIVVVGGGNSAVEEACYLARFANKVSLVHRRDALRATKIIQDRALTNPKLEFIWNTVIHEIRGDEMVQNVILRNLLTEQLTEMPVNGIFIYVGNEPNTSFVKSLIELTEEGYIQTDEFMRTNIPGIYAVGDVRQKLLRQVVTAVSDGAIAAYHGEKYIEEHF</sequence>
<evidence type="ECO:0000256" key="2">
    <source>
        <dbReference type="ARBA" id="ARBA00022630"/>
    </source>
</evidence>
<dbReference type="PRINTS" id="PR00469">
    <property type="entry name" value="PNDRDTASEII"/>
</dbReference>
<reference evidence="10" key="1">
    <citation type="submission" date="2021-11" db="EMBL/GenBank/DDBJ databases">
        <title>Description of a new species Pelosinus isolated from the bottom sediments of Lake Baikal.</title>
        <authorList>
            <person name="Zakharyuk A."/>
        </authorList>
    </citation>
    <scope>NUCLEOTIDE SEQUENCE</scope>
    <source>
        <strain evidence="10">Bkl1</strain>
    </source>
</reference>
<dbReference type="InterPro" id="IPR023753">
    <property type="entry name" value="FAD/NAD-binding_dom"/>
</dbReference>
<evidence type="ECO:0000256" key="4">
    <source>
        <dbReference type="ARBA" id="ARBA00023002"/>
    </source>
</evidence>
<name>A0ABS8HSE7_9FIRM</name>
<dbReference type="Proteomes" id="UP001165492">
    <property type="component" value="Unassembled WGS sequence"/>
</dbReference>
<dbReference type="InterPro" id="IPR036188">
    <property type="entry name" value="FAD/NAD-bd_sf"/>
</dbReference>
<evidence type="ECO:0000259" key="9">
    <source>
        <dbReference type="Pfam" id="PF07992"/>
    </source>
</evidence>
<dbReference type="EMBL" id="JAJHJB010000015">
    <property type="protein sequence ID" value="MCC5466101.1"/>
    <property type="molecule type" value="Genomic_DNA"/>
</dbReference>
<dbReference type="Pfam" id="PF07992">
    <property type="entry name" value="Pyr_redox_2"/>
    <property type="match status" value="1"/>
</dbReference>
<comment type="caution">
    <text evidence="10">The sequence shown here is derived from an EMBL/GenBank/DDBJ whole genome shotgun (WGS) entry which is preliminary data.</text>
</comment>
<accession>A0ABS8HSE7</accession>
<keyword evidence="4 7" id="KW-0560">Oxidoreductase</keyword>
<dbReference type="SUPFAM" id="SSF51905">
    <property type="entry name" value="FAD/NAD(P)-binding domain"/>
    <property type="match status" value="1"/>
</dbReference>
<protein>
    <recommendedName>
        <fullName evidence="7">Thioredoxin reductase</fullName>
        <ecNumber evidence="7">1.8.1.9</ecNumber>
    </recommendedName>
</protein>
<keyword evidence="11" id="KW-1185">Reference proteome</keyword>
<dbReference type="PRINTS" id="PR00368">
    <property type="entry name" value="FADPNR"/>
</dbReference>
<comment type="subunit">
    <text evidence="7">Homodimer.</text>
</comment>
<evidence type="ECO:0000256" key="6">
    <source>
        <dbReference type="ARBA" id="ARBA00023284"/>
    </source>
</evidence>
<evidence type="ECO:0000256" key="1">
    <source>
        <dbReference type="ARBA" id="ARBA00009333"/>
    </source>
</evidence>
<keyword evidence="8" id="KW-0521">NADP</keyword>
<evidence type="ECO:0000256" key="3">
    <source>
        <dbReference type="ARBA" id="ARBA00022827"/>
    </source>
</evidence>
<dbReference type="RefSeq" id="WP_229535289.1">
    <property type="nucleotide sequence ID" value="NZ_JAJHJB010000015.1"/>
</dbReference>
<keyword evidence="2 7" id="KW-0285">Flavoprotein</keyword>
<gene>
    <name evidence="10" type="primary">trxB</name>
    <name evidence="10" type="ORF">LMF89_12115</name>
</gene>
<organism evidence="10 11">
    <name type="scientific">Pelosinus baikalensis</name>
    <dbReference type="NCBI Taxonomy" id="2892015"/>
    <lineage>
        <taxon>Bacteria</taxon>
        <taxon>Bacillati</taxon>
        <taxon>Bacillota</taxon>
        <taxon>Negativicutes</taxon>
        <taxon>Selenomonadales</taxon>
        <taxon>Sporomusaceae</taxon>
        <taxon>Pelosinus</taxon>
    </lineage>
</organism>
<dbReference type="NCBIfam" id="TIGR01292">
    <property type="entry name" value="TRX_reduct"/>
    <property type="match status" value="1"/>
</dbReference>
<dbReference type="EC" id="1.8.1.9" evidence="7"/>
<keyword evidence="3 7" id="KW-0274">FAD</keyword>
<dbReference type="InterPro" id="IPR050097">
    <property type="entry name" value="Ferredoxin-NADP_redctase_2"/>
</dbReference>
<keyword evidence="5" id="KW-1015">Disulfide bond</keyword>
<dbReference type="InterPro" id="IPR008255">
    <property type="entry name" value="Pyr_nucl-diS_OxRdtase_2_AS"/>
</dbReference>
<comment type="cofactor">
    <cofactor evidence="8">
        <name>FAD</name>
        <dbReference type="ChEBI" id="CHEBI:57692"/>
    </cofactor>
    <text evidence="8">Binds 1 FAD per subunit.</text>
</comment>
<comment type="similarity">
    <text evidence="1 7">Belongs to the class-II pyridine nucleotide-disulfide oxidoreductase family.</text>
</comment>
<dbReference type="GO" id="GO:0004791">
    <property type="term" value="F:thioredoxin-disulfide reductase (NADPH) activity"/>
    <property type="evidence" value="ECO:0007669"/>
    <property type="project" value="UniProtKB-EC"/>
</dbReference>
<dbReference type="PANTHER" id="PTHR48105">
    <property type="entry name" value="THIOREDOXIN REDUCTASE 1-RELATED-RELATED"/>
    <property type="match status" value="1"/>
</dbReference>
<evidence type="ECO:0000313" key="10">
    <source>
        <dbReference type="EMBL" id="MCC5466101.1"/>
    </source>
</evidence>
<evidence type="ECO:0000256" key="5">
    <source>
        <dbReference type="ARBA" id="ARBA00023157"/>
    </source>
</evidence>
<dbReference type="PROSITE" id="PS00573">
    <property type="entry name" value="PYRIDINE_REDOX_2"/>
    <property type="match status" value="1"/>
</dbReference>
<feature type="domain" description="FAD/NAD(P)-binding" evidence="9">
    <location>
        <begin position="4"/>
        <end position="291"/>
    </location>
</feature>
<evidence type="ECO:0000256" key="7">
    <source>
        <dbReference type="RuleBase" id="RU003880"/>
    </source>
</evidence>
<comment type="catalytic activity">
    <reaction evidence="7">
        <text>[thioredoxin]-dithiol + NADP(+) = [thioredoxin]-disulfide + NADPH + H(+)</text>
        <dbReference type="Rhea" id="RHEA:20345"/>
        <dbReference type="Rhea" id="RHEA-COMP:10698"/>
        <dbReference type="Rhea" id="RHEA-COMP:10700"/>
        <dbReference type="ChEBI" id="CHEBI:15378"/>
        <dbReference type="ChEBI" id="CHEBI:29950"/>
        <dbReference type="ChEBI" id="CHEBI:50058"/>
        <dbReference type="ChEBI" id="CHEBI:57783"/>
        <dbReference type="ChEBI" id="CHEBI:58349"/>
        <dbReference type="EC" id="1.8.1.9"/>
    </reaction>
</comment>
<keyword evidence="6 7" id="KW-0676">Redox-active center</keyword>
<dbReference type="InterPro" id="IPR005982">
    <property type="entry name" value="Thioredox_Rdtase"/>
</dbReference>
<proteinExistence type="inferred from homology"/>